<dbReference type="Proteomes" id="UP000663842">
    <property type="component" value="Unassembled WGS sequence"/>
</dbReference>
<dbReference type="EMBL" id="CAJNRF010001486">
    <property type="protein sequence ID" value="CAF2011820.1"/>
    <property type="molecule type" value="Genomic_DNA"/>
</dbReference>
<evidence type="ECO:0000313" key="4">
    <source>
        <dbReference type="EMBL" id="CAF4015661.1"/>
    </source>
</evidence>
<comment type="caution">
    <text evidence="4">The sequence shown here is derived from an EMBL/GenBank/DDBJ whole genome shotgun (WGS) entry which is preliminary data.</text>
</comment>
<organism evidence="4 5">
    <name type="scientific">Rotaria magnacalcarata</name>
    <dbReference type="NCBI Taxonomy" id="392030"/>
    <lineage>
        <taxon>Eukaryota</taxon>
        <taxon>Metazoa</taxon>
        <taxon>Spiralia</taxon>
        <taxon>Gnathifera</taxon>
        <taxon>Rotifera</taxon>
        <taxon>Eurotatoria</taxon>
        <taxon>Bdelloidea</taxon>
        <taxon>Philodinida</taxon>
        <taxon>Philodinidae</taxon>
        <taxon>Rotaria</taxon>
    </lineage>
</organism>
<evidence type="ECO:0000313" key="1">
    <source>
        <dbReference type="EMBL" id="CAF2011820.1"/>
    </source>
</evidence>
<protein>
    <submittedName>
        <fullName evidence="4">Uncharacterized protein</fullName>
    </submittedName>
</protein>
<dbReference type="Proteomes" id="UP000663887">
    <property type="component" value="Unassembled WGS sequence"/>
</dbReference>
<gene>
    <name evidence="3" type="ORF">OVN521_LOCUS6828</name>
    <name evidence="4" type="ORF">UXM345_LOCUS17045</name>
    <name evidence="1" type="ORF">WKI299_LOCUS5260</name>
    <name evidence="2" type="ORF">XDN619_LOCUS21110</name>
</gene>
<accession>A0A819PYY8</accession>
<dbReference type="EMBL" id="CAJOBG010000729">
    <property type="protein sequence ID" value="CAF3850660.1"/>
    <property type="molecule type" value="Genomic_DNA"/>
</dbReference>
<dbReference type="Proteomes" id="UP000663856">
    <property type="component" value="Unassembled WGS sequence"/>
</dbReference>
<evidence type="ECO:0000313" key="6">
    <source>
        <dbReference type="Proteomes" id="UP000663866"/>
    </source>
</evidence>
<reference evidence="4" key="1">
    <citation type="submission" date="2021-02" db="EMBL/GenBank/DDBJ databases">
        <authorList>
            <person name="Nowell W R."/>
        </authorList>
    </citation>
    <scope>NUCLEOTIDE SEQUENCE</scope>
</reference>
<dbReference type="EMBL" id="CAJOBF010002177">
    <property type="protein sequence ID" value="CAF4015661.1"/>
    <property type="molecule type" value="Genomic_DNA"/>
</dbReference>
<dbReference type="AlphaFoldDB" id="A0A819PYY8"/>
<proteinExistence type="predicted"/>
<evidence type="ECO:0000313" key="5">
    <source>
        <dbReference type="Proteomes" id="UP000663842"/>
    </source>
</evidence>
<keyword evidence="6" id="KW-1185">Reference proteome</keyword>
<evidence type="ECO:0000313" key="2">
    <source>
        <dbReference type="EMBL" id="CAF2112811.1"/>
    </source>
</evidence>
<name>A0A819PYY8_9BILA</name>
<evidence type="ECO:0000313" key="3">
    <source>
        <dbReference type="EMBL" id="CAF3850660.1"/>
    </source>
</evidence>
<dbReference type="Proteomes" id="UP000663866">
    <property type="component" value="Unassembled WGS sequence"/>
</dbReference>
<sequence>MAAHSSFSQKVLNCRGRACAKCGNCCDWYWSPLGNMKSYTKRSDATCTASYGYGLIGYGPGCGGCWRCCLGHLPCGKLCYHRYYGGSGYGHGGGIPLSGFLHGGLNDNIVALSGVDLEARRHRKDAANFALAGAVNLAGLAFGGGVGGSGVGDLFNDLAERADGSHGTRVALARAHHDDGRLCECHDNQQ</sequence>
<dbReference type="EMBL" id="CAJNRG010009350">
    <property type="protein sequence ID" value="CAF2112811.1"/>
    <property type="molecule type" value="Genomic_DNA"/>
</dbReference>